<feature type="domain" description="Glycosyl transferase family 1" evidence="1">
    <location>
        <begin position="152"/>
        <end position="300"/>
    </location>
</feature>
<accession>A0A2N8Q2Q5</accession>
<dbReference type="Pfam" id="PF13439">
    <property type="entry name" value="Glyco_transf_4"/>
    <property type="match status" value="1"/>
</dbReference>
<evidence type="ECO:0000313" key="3">
    <source>
        <dbReference type="EMBL" id="TRZ34373.1"/>
    </source>
</evidence>
<dbReference type="Proteomes" id="UP000316316">
    <property type="component" value="Unassembled WGS sequence"/>
</dbReference>
<feature type="domain" description="Glycosyltransferase subfamily 4-like N-terminal" evidence="2">
    <location>
        <begin position="42"/>
        <end position="140"/>
    </location>
</feature>
<dbReference type="AlphaFoldDB" id="A0A2N8Q2Q5"/>
<proteinExistence type="predicted"/>
<dbReference type="PANTHER" id="PTHR45947">
    <property type="entry name" value="SULFOQUINOVOSYL TRANSFERASE SQD2"/>
    <property type="match status" value="1"/>
</dbReference>
<protein>
    <submittedName>
        <fullName evidence="3">Glycosyl transferase family 1</fullName>
    </submittedName>
</protein>
<dbReference type="RefSeq" id="WP_102872608.1">
    <property type="nucleotide sequence ID" value="NZ_JAJCJG010000027.1"/>
</dbReference>
<evidence type="ECO:0000259" key="2">
    <source>
        <dbReference type="Pfam" id="PF13439"/>
    </source>
</evidence>
<dbReference type="InterPro" id="IPR028098">
    <property type="entry name" value="Glyco_trans_4-like_N"/>
</dbReference>
<name>A0A2N8Q2Q5_ENTAV</name>
<dbReference type="SUPFAM" id="SSF53756">
    <property type="entry name" value="UDP-Glycosyltransferase/glycogen phosphorylase"/>
    <property type="match status" value="1"/>
</dbReference>
<evidence type="ECO:0000259" key="1">
    <source>
        <dbReference type="Pfam" id="PF00534"/>
    </source>
</evidence>
<reference evidence="3 4" key="1">
    <citation type="submission" date="2017-10" db="EMBL/GenBank/DDBJ databases">
        <title>FDA dAtabase for Regulatory Grade micrObial Sequences (FDA-ARGOS): Supporting development and validation of Infectious Disease Dx tests.</title>
        <authorList>
            <person name="Campos J."/>
            <person name="Goldberg B."/>
            <person name="Tallon L.J."/>
            <person name="Sadzewicz L."/>
            <person name="Sengamalay N."/>
            <person name="Ott S."/>
            <person name="Godinez A."/>
            <person name="Nagaraj S."/>
            <person name="Vyas G."/>
            <person name="Aluvathingal J."/>
            <person name="Nadendla S."/>
            <person name="Geyer C."/>
            <person name="Nandy P."/>
            <person name="Hobson J."/>
            <person name="Sichtig H."/>
        </authorList>
    </citation>
    <scope>NUCLEOTIDE SEQUENCE [LARGE SCALE GENOMIC DNA]</scope>
    <source>
        <strain evidence="3 4">FDAARGOS_185</strain>
    </source>
</reference>
<organism evidence="3 4">
    <name type="scientific">Enterococcus avium</name>
    <name type="common">Streptococcus avium</name>
    <dbReference type="NCBI Taxonomy" id="33945"/>
    <lineage>
        <taxon>Bacteria</taxon>
        <taxon>Bacillati</taxon>
        <taxon>Bacillota</taxon>
        <taxon>Bacilli</taxon>
        <taxon>Lactobacillales</taxon>
        <taxon>Enterococcaceae</taxon>
        <taxon>Enterococcus</taxon>
    </lineage>
</organism>
<dbReference type="EMBL" id="PDXQ01000001">
    <property type="protein sequence ID" value="TRZ34373.1"/>
    <property type="molecule type" value="Genomic_DNA"/>
</dbReference>
<comment type="caution">
    <text evidence="3">The sequence shown here is derived from an EMBL/GenBank/DDBJ whole genome shotgun (WGS) entry which is preliminary data.</text>
</comment>
<dbReference type="Gene3D" id="3.40.50.2000">
    <property type="entry name" value="Glycogen Phosphorylase B"/>
    <property type="match status" value="2"/>
</dbReference>
<dbReference type="InterPro" id="IPR001296">
    <property type="entry name" value="Glyco_trans_1"/>
</dbReference>
<sequence>MKILLYFEGQNVIGKSGIGRALSHQKRALSSMGIDYTLDPKATDYDILHINTYGPKSLRLVKKAKRLGKKIVFHAHSTEEDFRNSFVGSNQLAPLFKKWLVTLYEQADHLITPTPYSKKLLRSYGLTQPISAISNGIDLKKYYPDEHKEAAFRKHFNLTETQKVIICVGLFFERKGILDFVKIAEKMPEYTFIWFGDVPMISIPANIRHVVKKAHPKNVIFPGYINGDLIEGAYSGADLFFFPSYEETEGIVVLEALASQQQVLLRNIPVYDGWMEDRKNCYMGDNNQEFEQLIHQLVNHRLPNLSMAGFRTAQEKSITQIGEELKSVYQAVLELPYDHQVYAKVTK</sequence>
<evidence type="ECO:0000313" key="4">
    <source>
        <dbReference type="Proteomes" id="UP000316316"/>
    </source>
</evidence>
<gene>
    <name evidence="3" type="ORF">AUF17_09895</name>
</gene>
<keyword evidence="3" id="KW-0808">Transferase</keyword>
<dbReference type="Pfam" id="PF00534">
    <property type="entry name" value="Glycos_transf_1"/>
    <property type="match status" value="1"/>
</dbReference>
<dbReference type="PANTHER" id="PTHR45947:SF3">
    <property type="entry name" value="SULFOQUINOVOSYL TRANSFERASE SQD2"/>
    <property type="match status" value="1"/>
</dbReference>
<dbReference type="InterPro" id="IPR050194">
    <property type="entry name" value="Glycosyltransferase_grp1"/>
</dbReference>
<dbReference type="GO" id="GO:0016757">
    <property type="term" value="F:glycosyltransferase activity"/>
    <property type="evidence" value="ECO:0007669"/>
    <property type="project" value="InterPro"/>
</dbReference>